<accession>A0ABQ1NG50</accession>
<feature type="transmembrane region" description="Helical" evidence="1">
    <location>
        <begin position="7"/>
        <end position="25"/>
    </location>
</feature>
<evidence type="ECO:0000313" key="3">
    <source>
        <dbReference type="Proteomes" id="UP000630615"/>
    </source>
</evidence>
<dbReference type="Gene3D" id="3.80.10.10">
    <property type="entry name" value="Ribonuclease Inhibitor"/>
    <property type="match status" value="1"/>
</dbReference>
<dbReference type="InterPro" id="IPR032675">
    <property type="entry name" value="LRR_dom_sf"/>
</dbReference>
<reference evidence="3" key="1">
    <citation type="journal article" date="2019" name="Int. J. Syst. Evol. Microbiol.">
        <title>The Global Catalogue of Microorganisms (GCM) 10K type strain sequencing project: providing services to taxonomists for standard genome sequencing and annotation.</title>
        <authorList>
            <consortium name="The Broad Institute Genomics Platform"/>
            <consortium name="The Broad Institute Genome Sequencing Center for Infectious Disease"/>
            <person name="Wu L."/>
            <person name="Ma J."/>
        </authorList>
    </citation>
    <scope>NUCLEOTIDE SEQUENCE [LARGE SCALE GENOMIC DNA]</scope>
    <source>
        <strain evidence="3">CGMCC 1.15942</strain>
    </source>
</reference>
<keyword evidence="1" id="KW-1133">Transmembrane helix</keyword>
<dbReference type="EMBL" id="BMKI01000001">
    <property type="protein sequence ID" value="GGC76100.1"/>
    <property type="molecule type" value="Genomic_DNA"/>
</dbReference>
<evidence type="ECO:0000256" key="1">
    <source>
        <dbReference type="SAM" id="Phobius"/>
    </source>
</evidence>
<gene>
    <name evidence="2" type="ORF">GCM10011573_02100</name>
</gene>
<organism evidence="2 3">
    <name type="scientific">Enterococcus wangshanyuanii</name>
    <dbReference type="NCBI Taxonomy" id="2005703"/>
    <lineage>
        <taxon>Bacteria</taxon>
        <taxon>Bacillati</taxon>
        <taxon>Bacillota</taxon>
        <taxon>Bacilli</taxon>
        <taxon>Lactobacillales</taxon>
        <taxon>Enterococcaceae</taxon>
        <taxon>Enterococcus</taxon>
    </lineage>
</organism>
<keyword evidence="1" id="KW-0812">Transmembrane</keyword>
<protein>
    <submittedName>
        <fullName evidence="2">Uncharacterized protein</fullName>
    </submittedName>
</protein>
<proteinExistence type="predicted"/>
<evidence type="ECO:0000313" key="2">
    <source>
        <dbReference type="EMBL" id="GGC76100.1"/>
    </source>
</evidence>
<dbReference type="RefSeq" id="WP_088271538.1">
    <property type="nucleotide sequence ID" value="NZ_BMKI01000001.1"/>
</dbReference>
<sequence>MKEYAMKIVKVMGIIFFAMITFGWGKSNIAEERKVYIPSDELRKSVVKSIEENTGKKITDELPTIKEMEYADSVYLAGESLEGVQYLTNVESAVYVPVNEGSIDMRPIGKMKNLKFLQYYWYMTEAKATHMVQDISYLSGLENLEGLDLYGYPVLDLTPLSNLKNLDRFDGDSYVTAPAAVVDRSTKQLIFENPMKYSTQFDQAEKSTGYTELSNGDDTWNKKIDAKLENNLVTVEGIDERATQIKVTLTAISSNRMYRHDLQYTIPLVWK</sequence>
<name>A0ABQ1NG50_9ENTE</name>
<keyword evidence="3" id="KW-1185">Reference proteome</keyword>
<keyword evidence="1" id="KW-0472">Membrane</keyword>
<dbReference type="Proteomes" id="UP000630615">
    <property type="component" value="Unassembled WGS sequence"/>
</dbReference>
<comment type="caution">
    <text evidence="2">The sequence shown here is derived from an EMBL/GenBank/DDBJ whole genome shotgun (WGS) entry which is preliminary data.</text>
</comment>